<dbReference type="Proteomes" id="UP001302126">
    <property type="component" value="Unassembled WGS sequence"/>
</dbReference>
<keyword evidence="6" id="KW-1185">Reference proteome</keyword>
<dbReference type="InterPro" id="IPR006607">
    <property type="entry name" value="DM15"/>
</dbReference>
<dbReference type="GO" id="GO:0048255">
    <property type="term" value="P:mRNA stabilization"/>
    <property type="evidence" value="ECO:0007669"/>
    <property type="project" value="InterPro"/>
</dbReference>
<feature type="compositionally biased region" description="Low complexity" evidence="3">
    <location>
        <begin position="20"/>
        <end position="30"/>
    </location>
</feature>
<evidence type="ECO:0000256" key="3">
    <source>
        <dbReference type="SAM" id="MobiDB-lite"/>
    </source>
</evidence>
<reference evidence="5" key="2">
    <citation type="submission" date="2023-05" db="EMBL/GenBank/DDBJ databases">
        <authorList>
            <consortium name="Lawrence Berkeley National Laboratory"/>
            <person name="Steindorff A."/>
            <person name="Hensen N."/>
            <person name="Bonometti L."/>
            <person name="Westerberg I."/>
            <person name="Brannstrom I.O."/>
            <person name="Guillou S."/>
            <person name="Cros-Aarteil S."/>
            <person name="Calhoun S."/>
            <person name="Haridas S."/>
            <person name="Kuo A."/>
            <person name="Mondo S."/>
            <person name="Pangilinan J."/>
            <person name="Riley R."/>
            <person name="Labutti K."/>
            <person name="Andreopoulos B."/>
            <person name="Lipzen A."/>
            <person name="Chen C."/>
            <person name="Yanf M."/>
            <person name="Daum C."/>
            <person name="Ng V."/>
            <person name="Clum A."/>
            <person name="Ohm R."/>
            <person name="Martin F."/>
            <person name="Silar P."/>
            <person name="Natvig D."/>
            <person name="Lalanne C."/>
            <person name="Gautier V."/>
            <person name="Ament-Velasquez S.L."/>
            <person name="Kruys A."/>
            <person name="Hutchinson M.I."/>
            <person name="Powell A.J."/>
            <person name="Barry K."/>
            <person name="Miller A.N."/>
            <person name="Grigoriev I.V."/>
            <person name="Debuchy R."/>
            <person name="Gladieux P."/>
            <person name="Thoren M.H."/>
            <person name="Johannesson H."/>
        </authorList>
    </citation>
    <scope>NUCLEOTIDE SEQUENCE</scope>
    <source>
        <strain evidence="5">PSN309</strain>
    </source>
</reference>
<evidence type="ECO:0000259" key="4">
    <source>
        <dbReference type="PROSITE" id="PS50961"/>
    </source>
</evidence>
<feature type="compositionally biased region" description="Low complexity" evidence="3">
    <location>
        <begin position="87"/>
        <end position="103"/>
    </location>
</feature>
<feature type="compositionally biased region" description="Polar residues" evidence="3">
    <location>
        <begin position="550"/>
        <end position="563"/>
    </location>
</feature>
<dbReference type="InterPro" id="IPR036390">
    <property type="entry name" value="WH_DNA-bd_sf"/>
</dbReference>
<feature type="region of interest" description="Disordered" evidence="3">
    <location>
        <begin position="1"/>
        <end position="565"/>
    </location>
</feature>
<feature type="compositionally biased region" description="Polar residues" evidence="3">
    <location>
        <begin position="345"/>
        <end position="360"/>
    </location>
</feature>
<feature type="compositionally biased region" description="Polar residues" evidence="3">
    <location>
        <begin position="198"/>
        <end position="211"/>
    </location>
</feature>
<dbReference type="PROSITE" id="PS50961">
    <property type="entry name" value="HTH_LA"/>
    <property type="match status" value="1"/>
</dbReference>
<keyword evidence="1 2" id="KW-0694">RNA-binding</keyword>
<feature type="compositionally biased region" description="Polar residues" evidence="3">
    <location>
        <begin position="369"/>
        <end position="379"/>
    </location>
</feature>
<evidence type="ECO:0000256" key="1">
    <source>
        <dbReference type="ARBA" id="ARBA00022884"/>
    </source>
</evidence>
<dbReference type="Pfam" id="PF21071">
    <property type="entry name" value="LARP1_HEAT"/>
    <property type="match status" value="1"/>
</dbReference>
<dbReference type="Gene3D" id="1.10.10.10">
    <property type="entry name" value="Winged helix-like DNA-binding domain superfamily/Winged helix DNA-binding domain"/>
    <property type="match status" value="1"/>
</dbReference>
<dbReference type="AlphaFoldDB" id="A0AAN7AMY7"/>
<dbReference type="EMBL" id="MU864353">
    <property type="protein sequence ID" value="KAK4192654.1"/>
    <property type="molecule type" value="Genomic_DNA"/>
</dbReference>
<feature type="compositionally biased region" description="Basic and acidic residues" evidence="3">
    <location>
        <begin position="284"/>
        <end position="297"/>
    </location>
</feature>
<dbReference type="InterPro" id="IPR036388">
    <property type="entry name" value="WH-like_DNA-bd_sf"/>
</dbReference>
<dbReference type="Pfam" id="PF05383">
    <property type="entry name" value="La"/>
    <property type="match status" value="1"/>
</dbReference>
<dbReference type="GO" id="GO:0000339">
    <property type="term" value="F:RNA cap binding"/>
    <property type="evidence" value="ECO:0007669"/>
    <property type="project" value="InterPro"/>
</dbReference>
<protein>
    <submittedName>
        <fullName evidence="5">La-related protein 1A</fullName>
    </submittedName>
</protein>
<feature type="compositionally biased region" description="Basic and acidic residues" evidence="3">
    <location>
        <begin position="185"/>
        <end position="197"/>
    </location>
</feature>
<accession>A0AAN7AMY7</accession>
<feature type="compositionally biased region" description="Polar residues" evidence="3">
    <location>
        <begin position="104"/>
        <end position="113"/>
    </location>
</feature>
<proteinExistence type="predicted"/>
<feature type="compositionally biased region" description="Polar residues" evidence="3">
    <location>
        <begin position="498"/>
        <end position="508"/>
    </location>
</feature>
<feature type="compositionally biased region" description="Polar residues" evidence="3">
    <location>
        <begin position="317"/>
        <end position="327"/>
    </location>
</feature>
<feature type="compositionally biased region" description="Basic and acidic residues" evidence="3">
    <location>
        <begin position="476"/>
        <end position="486"/>
    </location>
</feature>
<feature type="compositionally biased region" description="Basic and acidic residues" evidence="3">
    <location>
        <begin position="230"/>
        <end position="239"/>
    </location>
</feature>
<dbReference type="CDD" id="cd07323">
    <property type="entry name" value="LAM"/>
    <property type="match status" value="1"/>
</dbReference>
<evidence type="ECO:0000313" key="5">
    <source>
        <dbReference type="EMBL" id="KAK4192654.1"/>
    </source>
</evidence>
<evidence type="ECO:0000313" key="6">
    <source>
        <dbReference type="Proteomes" id="UP001302126"/>
    </source>
</evidence>
<name>A0AAN7AMY7_9PEZI</name>
<organism evidence="5 6">
    <name type="scientific">Podospora australis</name>
    <dbReference type="NCBI Taxonomy" id="1536484"/>
    <lineage>
        <taxon>Eukaryota</taxon>
        <taxon>Fungi</taxon>
        <taxon>Dikarya</taxon>
        <taxon>Ascomycota</taxon>
        <taxon>Pezizomycotina</taxon>
        <taxon>Sordariomycetes</taxon>
        <taxon>Sordariomycetidae</taxon>
        <taxon>Sordariales</taxon>
        <taxon>Podosporaceae</taxon>
        <taxon>Podospora</taxon>
    </lineage>
</organism>
<sequence length="979" mass="105766">MSAATFSYAQAARGQQGHQSTSSSAPSTADSHTKDDVSTGNVTAAASSVVSNATEGQNQENIAQPEIESGLSKSGVEGAPNDDHTSTTEQAGQIGQTGQAAQEDTTPAVNTRQASEEKNSRSTSRTSRTNDGSDGKKSRKGKKGRAQDKDAQTEQAPDDGAEKEPVKPVVLTEAAPPAVNPWMKRAAEVFQGKEKHSVTGSATSSETNQRSAPEDGESQPTVNGVNGDKSTQKKSEAPRRSAPRGARANDREEKSAASLPAVSDSSIWPEPKAAAAQEQLPVRKVQEKSEASDKDAQDEAGPTRKITWERLPITPSVVFTSMPQTRGTKPRGGARGGRDQGSFRGHSNGSNTAVSPTSGTAGEKVPSAVGSTGTRATTSRPREGSVAARSTTQSQSSAPAKRAVGDGIQRKPSLPANTDQARDEISTSSRRYTKDIRTENGQLSPEGGQAPSRNVPNDRSKDVGHGAVNGHHPHYPVREGRSERSRGNGYRGRGAHVSSGSFASNGHYNPQAGFPSRHGSSSHGGPSLSGQHSSSYGHPGRGRAGKWPASNGQSTRNSASLSGSFHPKAPQANEFAVNAYAPAQYAYQQPYYQTDQMLLLIRQIEYYFSVENLCKDIYFRQHLDGSGFTRLDFIASFARVKLLTDDLGMVRAACLSTPKVFLVWDEHGVERLRPTFPGFEHFILPEAQRNEEYRNDGPLQLTPALQTHFPETDPQAGVPQAYFGYPTQQYPAYAQDQMLQHQYANGGHFDHSVNGGQMNGYPQGHETLLSPGVPEFQPPEEAVTLDSMTSISDTQVNNLVVVVVNEESGDEAVAPRIAGYVTVDSHQETNGVQHDHQSPNGEAPNNVQSEKPIVWIDGDSNGQNTQEPYTSIQQAALDQRQGAQGGVTPDKMEKLYRFWSRMLLSRFNAKIYQDFRTFALEDVASEVPSVCGLDYLIGFYTKLLLDTETPKPWPLNRAVPTIFTDHYSEAKELRLRFVQ</sequence>
<feature type="compositionally biased region" description="Low complexity" evidence="3">
    <location>
        <begin position="38"/>
        <end position="54"/>
    </location>
</feature>
<evidence type="ECO:0000256" key="2">
    <source>
        <dbReference type="PROSITE-ProRule" id="PRU00332"/>
    </source>
</evidence>
<gene>
    <name evidence="5" type="ORF">QBC35DRAFT_469518</name>
</gene>
<comment type="caution">
    <text evidence="5">The sequence shown here is derived from an EMBL/GenBank/DDBJ whole genome shotgun (WGS) entry which is preliminary data.</text>
</comment>
<dbReference type="InterPro" id="IPR006630">
    <property type="entry name" value="La_HTH"/>
</dbReference>
<dbReference type="SMART" id="SM00715">
    <property type="entry name" value="LA"/>
    <property type="match status" value="1"/>
</dbReference>
<reference evidence="5" key="1">
    <citation type="journal article" date="2023" name="Mol. Phylogenet. Evol.">
        <title>Genome-scale phylogeny and comparative genomics of the fungal order Sordariales.</title>
        <authorList>
            <person name="Hensen N."/>
            <person name="Bonometti L."/>
            <person name="Westerberg I."/>
            <person name="Brannstrom I.O."/>
            <person name="Guillou S."/>
            <person name="Cros-Aarteil S."/>
            <person name="Calhoun S."/>
            <person name="Haridas S."/>
            <person name="Kuo A."/>
            <person name="Mondo S."/>
            <person name="Pangilinan J."/>
            <person name="Riley R."/>
            <person name="LaButti K."/>
            <person name="Andreopoulos B."/>
            <person name="Lipzen A."/>
            <person name="Chen C."/>
            <person name="Yan M."/>
            <person name="Daum C."/>
            <person name="Ng V."/>
            <person name="Clum A."/>
            <person name="Steindorff A."/>
            <person name="Ohm R.A."/>
            <person name="Martin F."/>
            <person name="Silar P."/>
            <person name="Natvig D.O."/>
            <person name="Lalanne C."/>
            <person name="Gautier V."/>
            <person name="Ament-Velasquez S.L."/>
            <person name="Kruys A."/>
            <person name="Hutchinson M.I."/>
            <person name="Powell A.J."/>
            <person name="Barry K."/>
            <person name="Miller A.N."/>
            <person name="Grigoriev I.V."/>
            <person name="Debuchy R."/>
            <person name="Gladieux P."/>
            <person name="Hiltunen Thoren M."/>
            <person name="Johannesson H."/>
        </authorList>
    </citation>
    <scope>NUCLEOTIDE SEQUENCE</scope>
    <source>
        <strain evidence="5">PSN309</strain>
    </source>
</reference>
<feature type="domain" description="HTH La-type RNA-binding" evidence="4">
    <location>
        <begin position="590"/>
        <end position="680"/>
    </location>
</feature>
<feature type="compositionally biased region" description="Low complexity" evidence="3">
    <location>
        <begin position="516"/>
        <end position="538"/>
    </location>
</feature>
<dbReference type="SUPFAM" id="SSF46785">
    <property type="entry name" value="Winged helix' DNA-binding domain"/>
    <property type="match status" value="1"/>
</dbReference>